<keyword evidence="1" id="KW-0378">Hydrolase</keyword>
<proteinExistence type="predicted"/>
<dbReference type="AlphaFoldDB" id="A0A5B0X2G6"/>
<accession>A0A5B0X2G6</accession>
<dbReference type="InterPro" id="IPR000868">
    <property type="entry name" value="Isochorismatase-like_dom"/>
</dbReference>
<sequence>MDLERESLGLGARPALILVDMIEGFTNPDCPLGCDCPEVVAANACLLQAFRAAGLPVFFTTVVFHGPEQARVFRQRVPALNVLEPGSRWVQVDTRLAPQAGETLVEKQWASAFHGTDLDALLRAGDVDSLVVTGLTTSGCVRATVVDGLQHDYRVVVPREAVGDRNADAHQANLFDMHAKYADVWPLEAVLAAVSAAGGQG</sequence>
<dbReference type="Gene3D" id="3.40.50.850">
    <property type="entry name" value="Isochorismatase-like"/>
    <property type="match status" value="1"/>
</dbReference>
<protein>
    <submittedName>
        <fullName evidence="3">Isochorismatase family protein</fullName>
    </submittedName>
</protein>
<comment type="caution">
    <text evidence="3">The sequence shown here is derived from an EMBL/GenBank/DDBJ whole genome shotgun (WGS) entry which is preliminary data.</text>
</comment>
<dbReference type="GO" id="GO:0016787">
    <property type="term" value="F:hydrolase activity"/>
    <property type="evidence" value="ECO:0007669"/>
    <property type="project" value="UniProtKB-KW"/>
</dbReference>
<dbReference type="Pfam" id="PF00857">
    <property type="entry name" value="Isochorismatase"/>
    <property type="match status" value="1"/>
</dbReference>
<dbReference type="Proteomes" id="UP000323708">
    <property type="component" value="Unassembled WGS sequence"/>
</dbReference>
<evidence type="ECO:0000313" key="3">
    <source>
        <dbReference type="EMBL" id="KAA1193402.1"/>
    </source>
</evidence>
<organism evidence="3 4">
    <name type="scientific">Pseudohalioglobus sediminis</name>
    <dbReference type="NCBI Taxonomy" id="2606449"/>
    <lineage>
        <taxon>Bacteria</taxon>
        <taxon>Pseudomonadati</taxon>
        <taxon>Pseudomonadota</taxon>
        <taxon>Gammaproteobacteria</taxon>
        <taxon>Cellvibrionales</taxon>
        <taxon>Halieaceae</taxon>
        <taxon>Pseudohalioglobus</taxon>
    </lineage>
</organism>
<dbReference type="SUPFAM" id="SSF52499">
    <property type="entry name" value="Isochorismatase-like hydrolases"/>
    <property type="match status" value="1"/>
</dbReference>
<gene>
    <name evidence="3" type="ORF">F0M18_06080</name>
</gene>
<evidence type="ECO:0000256" key="1">
    <source>
        <dbReference type="ARBA" id="ARBA00022801"/>
    </source>
</evidence>
<evidence type="ECO:0000313" key="4">
    <source>
        <dbReference type="Proteomes" id="UP000323708"/>
    </source>
</evidence>
<keyword evidence="4" id="KW-1185">Reference proteome</keyword>
<dbReference type="PANTHER" id="PTHR43540">
    <property type="entry name" value="PEROXYUREIDOACRYLATE/UREIDOACRYLATE AMIDOHYDROLASE-RELATED"/>
    <property type="match status" value="1"/>
</dbReference>
<dbReference type="InterPro" id="IPR036380">
    <property type="entry name" value="Isochorismatase-like_sf"/>
</dbReference>
<dbReference type="InterPro" id="IPR050272">
    <property type="entry name" value="Isochorismatase-like_hydrls"/>
</dbReference>
<reference evidence="3 4" key="1">
    <citation type="submission" date="2019-09" db="EMBL/GenBank/DDBJ databases">
        <authorList>
            <person name="Chen X.-Y."/>
        </authorList>
    </citation>
    <scope>NUCLEOTIDE SEQUENCE [LARGE SCALE GENOMIC DNA]</scope>
    <source>
        <strain evidence="3 4">NY5</strain>
    </source>
</reference>
<dbReference type="RefSeq" id="WP_149610509.1">
    <property type="nucleotide sequence ID" value="NZ_VTUX01000002.1"/>
</dbReference>
<feature type="domain" description="Isochorismatase-like" evidence="2">
    <location>
        <begin position="15"/>
        <end position="184"/>
    </location>
</feature>
<name>A0A5B0X2G6_9GAMM</name>
<dbReference type="PANTHER" id="PTHR43540:SF1">
    <property type="entry name" value="ISOCHORISMATASE HYDROLASE"/>
    <property type="match status" value="1"/>
</dbReference>
<dbReference type="EMBL" id="VTUX01000002">
    <property type="protein sequence ID" value="KAA1193402.1"/>
    <property type="molecule type" value="Genomic_DNA"/>
</dbReference>
<evidence type="ECO:0000259" key="2">
    <source>
        <dbReference type="Pfam" id="PF00857"/>
    </source>
</evidence>